<dbReference type="Pfam" id="PF13148">
    <property type="entry name" value="DUF3987"/>
    <property type="match status" value="1"/>
</dbReference>
<evidence type="ECO:0000256" key="2">
    <source>
        <dbReference type="SAM" id="MobiDB-lite"/>
    </source>
</evidence>
<dbReference type="InterPro" id="IPR025048">
    <property type="entry name" value="DUF3987"/>
</dbReference>
<dbReference type="InterPro" id="IPR051620">
    <property type="entry name" value="ORF904-like_C"/>
</dbReference>
<dbReference type="SUPFAM" id="SSF56747">
    <property type="entry name" value="Prim-pol domain"/>
    <property type="match status" value="1"/>
</dbReference>
<keyword evidence="5" id="KW-1185">Reference proteome</keyword>
<dbReference type="CDD" id="cd04859">
    <property type="entry name" value="Prim_Pol"/>
    <property type="match status" value="1"/>
</dbReference>
<reference evidence="5" key="1">
    <citation type="journal article" date="2019" name="Int. J. Syst. Evol. Microbiol.">
        <title>The Global Catalogue of Microorganisms (GCM) 10K type strain sequencing project: providing services to taxonomists for standard genome sequencing and annotation.</title>
        <authorList>
            <consortium name="The Broad Institute Genomics Platform"/>
            <consortium name="The Broad Institute Genome Sequencing Center for Infectious Disease"/>
            <person name="Wu L."/>
            <person name="Ma J."/>
        </authorList>
    </citation>
    <scope>NUCLEOTIDE SEQUENCE [LARGE SCALE GENOMIC DNA]</scope>
    <source>
        <strain evidence="5">CGMCC 4.7237</strain>
    </source>
</reference>
<dbReference type="Pfam" id="PF09250">
    <property type="entry name" value="Prim-Pol"/>
    <property type="match status" value="1"/>
</dbReference>
<keyword evidence="1" id="KW-0378">Hydrolase</keyword>
<protein>
    <submittedName>
        <fullName evidence="4">DUF3987 domain-containing protein</fullName>
    </submittedName>
</protein>
<gene>
    <name evidence="4" type="ORF">ACFO3J_24295</name>
</gene>
<feature type="region of interest" description="Disordered" evidence="2">
    <location>
        <begin position="821"/>
        <end position="852"/>
    </location>
</feature>
<evidence type="ECO:0000259" key="3">
    <source>
        <dbReference type="SMART" id="SM00943"/>
    </source>
</evidence>
<proteinExistence type="predicted"/>
<dbReference type="PANTHER" id="PTHR35372">
    <property type="entry name" value="ATP BINDING PROTEIN-RELATED"/>
    <property type="match status" value="1"/>
</dbReference>
<feature type="compositionally biased region" description="Basic and acidic residues" evidence="2">
    <location>
        <begin position="821"/>
        <end position="832"/>
    </location>
</feature>
<organism evidence="4 5">
    <name type="scientific">Streptomyces polygonati</name>
    <dbReference type="NCBI Taxonomy" id="1617087"/>
    <lineage>
        <taxon>Bacteria</taxon>
        <taxon>Bacillati</taxon>
        <taxon>Actinomycetota</taxon>
        <taxon>Actinomycetes</taxon>
        <taxon>Kitasatosporales</taxon>
        <taxon>Streptomycetaceae</taxon>
        <taxon>Streptomyces</taxon>
    </lineage>
</organism>
<name>A0ABV8HUB5_9ACTN</name>
<dbReference type="PANTHER" id="PTHR35372:SF2">
    <property type="entry name" value="SF3 HELICASE DOMAIN-CONTAINING PROTEIN"/>
    <property type="match status" value="1"/>
</dbReference>
<evidence type="ECO:0000313" key="5">
    <source>
        <dbReference type="Proteomes" id="UP001595765"/>
    </source>
</evidence>
<dbReference type="RefSeq" id="WP_386432917.1">
    <property type="nucleotide sequence ID" value="NZ_JBHSBB010000014.1"/>
</dbReference>
<comment type="caution">
    <text evidence="4">The sequence shown here is derived from an EMBL/GenBank/DDBJ whole genome shotgun (WGS) entry which is preliminary data.</text>
</comment>
<sequence>MTDTSPGAPPVRVRKIAEAQKYAVRGWRVLPLHHIANERCTCGNPKEIADHDYRQGGKHPVHASWQKDATTDWAQVASWWQKRPEANVGIATGEASGIFVLDVDPDSGGLDSLTELENEHGPMPATWRVETGSGGIHFYFAWPGFNPRNSAGKLGAGLDVRADGGQVVAPPSVSAKGPYTVRDDTPPAPAPPWLVDMLRPPPAAAPRPAGSFTPAAGNQDAYTRKAVQAECDAIVGALDGMQNDTINRAAFNLGTLVGAGALSESEARETLLSAAIAGNHPEGRARPTIESGLRKGIMQPRHPWPPVSRRDEAAELRAPIVPDDAPPVDWSDIGQPADATSEQHPDWSSGIHAEDRLGWDEPVPLAPPAPLPLDSARLRGIGVMAQAVSTSLQVPVDLPAWLGMSTASTAIGGRRAVSPKPDWTEPVTLYTMPVAAPGEMKSPALSLMGKPIYAEEKRRREADKVAVVKDRRNRKMVESAVTEAENRVIKARDSSARAKAKQDLDAVYSELEELGDPLVHTQLVADDTTAEAAVELIAQQGERLAVLSTEGSFLGNVGGRYSKQANPEIVLKAWSHETHSVNRKSGPPILLERPNLSLGLAVQPGFLTGMGETGDVFEARGLMARFIFAMPTSRVGDRSYDSEPIPLEVSAAYNHAIIRMMQAIHDDPEYRVMSLDPAAQALFRAFWEALEPRHKAHGDLAAVEGWAKKLPGQVLRIAAVLALFEEPTTLIVSGGVMDDAISLVPYLIQHARLVADLMSEERQSKLGPARAVLDWVRRADQRGRFAAKDVEKAVRGQKWCTAMDDVDAALGVLEHAGWVRRIDPPPRPEGARGRPPKARFVAHPEAFRAKSS</sequence>
<dbReference type="Proteomes" id="UP001595765">
    <property type="component" value="Unassembled WGS sequence"/>
</dbReference>
<evidence type="ECO:0000313" key="4">
    <source>
        <dbReference type="EMBL" id="MFC4034573.1"/>
    </source>
</evidence>
<evidence type="ECO:0000256" key="1">
    <source>
        <dbReference type="ARBA" id="ARBA00022801"/>
    </source>
</evidence>
<feature type="domain" description="DNA primase/polymerase bifunctional N-terminal" evidence="3">
    <location>
        <begin position="19"/>
        <end position="194"/>
    </location>
</feature>
<dbReference type="EMBL" id="JBHSBB010000014">
    <property type="protein sequence ID" value="MFC4034573.1"/>
    <property type="molecule type" value="Genomic_DNA"/>
</dbReference>
<dbReference type="InterPro" id="IPR015330">
    <property type="entry name" value="DNA_primase/pol_bifunc_N"/>
</dbReference>
<accession>A0ABV8HUB5</accession>
<dbReference type="SMART" id="SM00943">
    <property type="entry name" value="Prim-Pol"/>
    <property type="match status" value="1"/>
</dbReference>